<evidence type="ECO:0000256" key="7">
    <source>
        <dbReference type="ARBA" id="ARBA00023136"/>
    </source>
</evidence>
<feature type="domain" description="Sugar phosphate transporter" evidence="10">
    <location>
        <begin position="33"/>
        <end position="318"/>
    </location>
</feature>
<dbReference type="Proteomes" id="UP000277580">
    <property type="component" value="Unassembled WGS sequence"/>
</dbReference>
<evidence type="ECO:0000256" key="3">
    <source>
        <dbReference type="ARBA" id="ARBA00010425"/>
    </source>
</evidence>
<evidence type="ECO:0000256" key="2">
    <source>
        <dbReference type="ARBA" id="ARBA00004477"/>
    </source>
</evidence>
<evidence type="ECO:0000256" key="9">
    <source>
        <dbReference type="SAM" id="Phobius"/>
    </source>
</evidence>
<name>A0A3N4KN86_9PEZI</name>
<keyword evidence="12" id="KW-1185">Reference proteome</keyword>
<feature type="transmembrane region" description="Helical" evidence="9">
    <location>
        <begin position="155"/>
        <end position="175"/>
    </location>
</feature>
<dbReference type="GO" id="GO:0005789">
    <property type="term" value="C:endoplasmic reticulum membrane"/>
    <property type="evidence" value="ECO:0007669"/>
    <property type="project" value="UniProtKB-SubCell"/>
</dbReference>
<dbReference type="EMBL" id="ML119139">
    <property type="protein sequence ID" value="RPB10898.1"/>
    <property type="molecule type" value="Genomic_DNA"/>
</dbReference>
<evidence type="ECO:0000256" key="1">
    <source>
        <dbReference type="ARBA" id="ARBA00003420"/>
    </source>
</evidence>
<dbReference type="AlphaFoldDB" id="A0A3N4KN86"/>
<keyword evidence="7 9" id="KW-0472">Membrane</keyword>
<gene>
    <name evidence="11" type="ORF">P167DRAFT_554244</name>
</gene>
<feature type="transmembrane region" description="Helical" evidence="9">
    <location>
        <begin position="245"/>
        <end position="269"/>
    </location>
</feature>
<feature type="transmembrane region" description="Helical" evidence="9">
    <location>
        <begin position="353"/>
        <end position="371"/>
    </location>
</feature>
<dbReference type="InterPro" id="IPR050186">
    <property type="entry name" value="TPT_transporter"/>
</dbReference>
<dbReference type="Pfam" id="PF03151">
    <property type="entry name" value="TPT"/>
    <property type="match status" value="1"/>
</dbReference>
<protein>
    <submittedName>
        <fullName evidence="11">TPT-domain-containing protein</fullName>
    </submittedName>
</protein>
<dbReference type="Pfam" id="PF11913">
    <property type="entry name" value="DUF3431"/>
    <property type="match status" value="1"/>
</dbReference>
<feature type="region of interest" description="Disordered" evidence="8">
    <location>
        <begin position="1"/>
        <end position="24"/>
    </location>
</feature>
<feature type="transmembrane region" description="Helical" evidence="9">
    <location>
        <begin position="181"/>
        <end position="202"/>
    </location>
</feature>
<dbReference type="InterPro" id="IPR004853">
    <property type="entry name" value="Sugar_P_trans_dom"/>
</dbReference>
<feature type="transmembrane region" description="Helical" evidence="9">
    <location>
        <begin position="214"/>
        <end position="233"/>
    </location>
</feature>
<feature type="transmembrane region" description="Helical" evidence="9">
    <location>
        <begin position="33"/>
        <end position="54"/>
    </location>
</feature>
<accession>A0A3N4KN86</accession>
<evidence type="ECO:0000313" key="12">
    <source>
        <dbReference type="Proteomes" id="UP000277580"/>
    </source>
</evidence>
<organism evidence="11 12">
    <name type="scientific">Morchella conica CCBAS932</name>
    <dbReference type="NCBI Taxonomy" id="1392247"/>
    <lineage>
        <taxon>Eukaryota</taxon>
        <taxon>Fungi</taxon>
        <taxon>Dikarya</taxon>
        <taxon>Ascomycota</taxon>
        <taxon>Pezizomycotina</taxon>
        <taxon>Pezizomycetes</taxon>
        <taxon>Pezizales</taxon>
        <taxon>Morchellaceae</taxon>
        <taxon>Morchella</taxon>
    </lineage>
</organism>
<dbReference type="InterPro" id="IPR021838">
    <property type="entry name" value="DUF3431"/>
</dbReference>
<evidence type="ECO:0000256" key="4">
    <source>
        <dbReference type="ARBA" id="ARBA00011182"/>
    </source>
</evidence>
<dbReference type="PANTHER" id="PTHR11132">
    <property type="entry name" value="SOLUTE CARRIER FAMILY 35"/>
    <property type="match status" value="1"/>
</dbReference>
<dbReference type="OrthoDB" id="6418713at2759"/>
<comment type="subcellular location">
    <subcellularLocation>
        <location evidence="2">Endoplasmic reticulum membrane</location>
        <topology evidence="2">Multi-pass membrane protein</topology>
    </subcellularLocation>
</comment>
<feature type="transmembrane region" description="Helical" evidence="9">
    <location>
        <begin position="97"/>
        <end position="114"/>
    </location>
</feature>
<comment type="subunit">
    <text evidence="4">Homooligomer.</text>
</comment>
<evidence type="ECO:0000256" key="8">
    <source>
        <dbReference type="SAM" id="MobiDB-lite"/>
    </source>
</evidence>
<keyword evidence="5 9" id="KW-0812">Transmembrane</keyword>
<evidence type="ECO:0000259" key="10">
    <source>
        <dbReference type="Pfam" id="PF03151"/>
    </source>
</evidence>
<reference evidence="11 12" key="1">
    <citation type="journal article" date="2018" name="Nat. Ecol. Evol.">
        <title>Pezizomycetes genomes reveal the molecular basis of ectomycorrhizal truffle lifestyle.</title>
        <authorList>
            <person name="Murat C."/>
            <person name="Payen T."/>
            <person name="Noel B."/>
            <person name="Kuo A."/>
            <person name="Morin E."/>
            <person name="Chen J."/>
            <person name="Kohler A."/>
            <person name="Krizsan K."/>
            <person name="Balestrini R."/>
            <person name="Da Silva C."/>
            <person name="Montanini B."/>
            <person name="Hainaut M."/>
            <person name="Levati E."/>
            <person name="Barry K.W."/>
            <person name="Belfiori B."/>
            <person name="Cichocki N."/>
            <person name="Clum A."/>
            <person name="Dockter R.B."/>
            <person name="Fauchery L."/>
            <person name="Guy J."/>
            <person name="Iotti M."/>
            <person name="Le Tacon F."/>
            <person name="Lindquist E.A."/>
            <person name="Lipzen A."/>
            <person name="Malagnac F."/>
            <person name="Mello A."/>
            <person name="Molinier V."/>
            <person name="Miyauchi S."/>
            <person name="Poulain J."/>
            <person name="Riccioni C."/>
            <person name="Rubini A."/>
            <person name="Sitrit Y."/>
            <person name="Splivallo R."/>
            <person name="Traeger S."/>
            <person name="Wang M."/>
            <person name="Zifcakova L."/>
            <person name="Wipf D."/>
            <person name="Zambonelli A."/>
            <person name="Paolocci F."/>
            <person name="Nowrousian M."/>
            <person name="Ottonello S."/>
            <person name="Baldrian P."/>
            <person name="Spatafora J.W."/>
            <person name="Henrissat B."/>
            <person name="Nagy L.G."/>
            <person name="Aury J.M."/>
            <person name="Wincker P."/>
            <person name="Grigoriev I.V."/>
            <person name="Bonfante P."/>
            <person name="Martin F.M."/>
        </authorList>
    </citation>
    <scope>NUCLEOTIDE SEQUENCE [LARGE SCALE GENOMIC DNA]</scope>
    <source>
        <strain evidence="11 12">CCBAS932</strain>
    </source>
</reference>
<comment type="function">
    <text evidence="1">Involved in the import of GDP-mannose from the cytoplasm into the Golgi lumen.</text>
</comment>
<evidence type="ECO:0000313" key="11">
    <source>
        <dbReference type="EMBL" id="RPB10898.1"/>
    </source>
</evidence>
<feature type="compositionally biased region" description="Basic and acidic residues" evidence="8">
    <location>
        <begin position="1"/>
        <end position="12"/>
    </location>
</feature>
<feature type="transmembrane region" description="Helical" evidence="9">
    <location>
        <begin position="120"/>
        <end position="143"/>
    </location>
</feature>
<comment type="similarity">
    <text evidence="3">Belongs to the TPT transporter family. SLC35D subfamily.</text>
</comment>
<feature type="transmembrane region" description="Helical" evidence="9">
    <location>
        <begin position="303"/>
        <end position="320"/>
    </location>
</feature>
<evidence type="ECO:0000256" key="6">
    <source>
        <dbReference type="ARBA" id="ARBA00022989"/>
    </source>
</evidence>
<evidence type="ECO:0000256" key="5">
    <source>
        <dbReference type="ARBA" id="ARBA00022692"/>
    </source>
</evidence>
<sequence length="663" mass="72326">MAADSSDRRDGDSSGSLPAPNIASPPKPSLHPAVYVAVWIGLSSSVILFNKWILFSLEFPIFLTTWHLIFATIATQVLARTSTLLDGRHTVKMTGRIYLRAIVPIGFFFSLSLICGNKAYLYLSVSFIQMLKATTPVAVLLAGWGLGIDSPNLRILGNVSFIVIGVIIASYGEIAFNLVGFLYQIIGIVFEAIRLVMVQRLLSSAEFKMDPLVSLYYFAPVCAGMNFVMFLIFEGSKLGLFDIARVGIFTLLANAMVAFGLNVSVVFLIGKTSSLVLTLCGVLKDILLVVASVVIWADPLSGLQMFGYSIALGGLVYYKLGADKLRETYVKLRNDGTVAWRNFGDTYPALRKATLIGATVIFLLLGLGSLYGGSSAGSAYTGVRLSDSSAVLPGILPGSTPDESYKPKRKLDIVVSINSEEPAKVGWNLKEIRAIKAFSGLDPNVVVYFRNPKLDQLSVKKNTEAASVKGLGSTGGDDDTYLSHIVEQWDDLAEHTLFLNGAFKDLPKVKSRIEDFFKPSTGVLSLGAGYGSCSCESCKDPWGNDDLSRVPGIFSAVYSELCPPSNVLLSSSGQFLVSAKRIRGTPKHTYEHLKTLLESDKKHWIHKEAKSIDEPDHPSFGRVMEKSWMIAFKCVDPRLAQSCPALGDRRRETDPDERCQCID</sequence>
<dbReference type="InParanoid" id="A0A3N4KN86"/>
<feature type="transmembrane region" description="Helical" evidence="9">
    <location>
        <begin position="66"/>
        <end position="85"/>
    </location>
</feature>
<keyword evidence="6 9" id="KW-1133">Transmembrane helix</keyword>
<feature type="transmembrane region" description="Helical" evidence="9">
    <location>
        <begin position="276"/>
        <end position="297"/>
    </location>
</feature>
<proteinExistence type="inferred from homology"/>